<dbReference type="InterPro" id="IPR001525">
    <property type="entry name" value="C5_MeTfrase"/>
</dbReference>
<dbReference type="InterPro" id="IPR029063">
    <property type="entry name" value="SAM-dependent_MTases_sf"/>
</dbReference>
<sequence>MEDFRQSAYPHIRCLEFFSGIGGLHYAFNQAYPNGKVVASFDINLVANSVYRHNFGQTPITKGIDSLSTDDIEKYNANCWLLSPPCQPYTRGGKGLDDQDQRAKGLLRLIDLLSELSVPPEYIFLENVLNFEKSRSREKLIIQLCKANYEIHECLLTPLQFGIPNDRLRYYLMARRNIVPNMLTPEEYIANSIIHRSWPFRCMLKNGYAGCHHQSWQDVDEEVGVPPLEVYLEDALDEDKLKKHLVPDKYILKSFNFRFGKYGLLLLLFRLNPFFCNDSNITDIVRPTDKKCACFTKSYGSHHIFASGSLIQTKRLEVTDYDFENPGSLLELGLRYFTPLEVAKLHAFPIESQKVENDDSSFSEQEDANCFRIKPYDPTSKIETTAYLEFPNDISIIQKHRLLGNSLNVRISCAVCLDECDDEKFEKLSSECKHRPNICKGCIGRYINYRLCEFQQKNTKERNFFGERKVKVKCPSEKCEVLLDIEDLKSLMSEKLFESCKEFSFNRGADVPRFTCLTPGCGNTRFKFEVSSKLDCHECASTFCYIHNIPWHEDHALSAEY</sequence>
<dbReference type="PANTHER" id="PTHR46098:SF1">
    <property type="entry name" value="TRNA (CYTOSINE(38)-C(5))-METHYLTRANSFERASE"/>
    <property type="match status" value="1"/>
</dbReference>
<dbReference type="Gene3D" id="3.90.120.10">
    <property type="entry name" value="DNA Methylase, subunit A, domain 2"/>
    <property type="match status" value="1"/>
</dbReference>
<dbReference type="Gene3D" id="3.40.50.150">
    <property type="entry name" value="Vaccinia Virus protein VP39"/>
    <property type="match status" value="1"/>
</dbReference>
<dbReference type="GO" id="GO:0008168">
    <property type="term" value="F:methyltransferase activity"/>
    <property type="evidence" value="ECO:0007669"/>
    <property type="project" value="UniProtKB-KW"/>
</dbReference>
<dbReference type="GO" id="GO:0032259">
    <property type="term" value="P:methylation"/>
    <property type="evidence" value="ECO:0007669"/>
    <property type="project" value="UniProtKB-KW"/>
</dbReference>
<protein>
    <submittedName>
        <fullName evidence="5">13461_t:CDS:1</fullName>
    </submittedName>
</protein>
<accession>A0A9N9G8B2</accession>
<dbReference type="PRINTS" id="PR00105">
    <property type="entry name" value="C5METTRFRASE"/>
</dbReference>
<evidence type="ECO:0000256" key="1">
    <source>
        <dbReference type="ARBA" id="ARBA00022603"/>
    </source>
</evidence>
<dbReference type="PANTHER" id="PTHR46098">
    <property type="entry name" value="TRNA (CYTOSINE(38)-C(5))-METHYLTRANSFERASE"/>
    <property type="match status" value="1"/>
</dbReference>
<proteinExistence type="inferred from homology"/>
<dbReference type="EMBL" id="CAJVPV010005082">
    <property type="protein sequence ID" value="CAG8584319.1"/>
    <property type="molecule type" value="Genomic_DNA"/>
</dbReference>
<dbReference type="GO" id="GO:0005634">
    <property type="term" value="C:nucleus"/>
    <property type="evidence" value="ECO:0007669"/>
    <property type="project" value="TreeGrafter"/>
</dbReference>
<evidence type="ECO:0000313" key="5">
    <source>
        <dbReference type="EMBL" id="CAG8584319.1"/>
    </source>
</evidence>
<dbReference type="AlphaFoldDB" id="A0A9N9G8B2"/>
<dbReference type="PROSITE" id="PS51679">
    <property type="entry name" value="SAM_MT_C5"/>
    <property type="match status" value="1"/>
</dbReference>
<dbReference type="InterPro" id="IPR050750">
    <property type="entry name" value="C5-MTase"/>
</dbReference>
<keyword evidence="3 4" id="KW-0949">S-adenosyl-L-methionine</keyword>
<organism evidence="5 6">
    <name type="scientific">Acaulospora morrowiae</name>
    <dbReference type="NCBI Taxonomy" id="94023"/>
    <lineage>
        <taxon>Eukaryota</taxon>
        <taxon>Fungi</taxon>
        <taxon>Fungi incertae sedis</taxon>
        <taxon>Mucoromycota</taxon>
        <taxon>Glomeromycotina</taxon>
        <taxon>Glomeromycetes</taxon>
        <taxon>Diversisporales</taxon>
        <taxon>Acaulosporaceae</taxon>
        <taxon>Acaulospora</taxon>
    </lineage>
</organism>
<feature type="active site" evidence="4">
    <location>
        <position position="86"/>
    </location>
</feature>
<dbReference type="CDD" id="cd20335">
    <property type="entry name" value="BRcat_RBR"/>
    <property type="match status" value="1"/>
</dbReference>
<evidence type="ECO:0000256" key="2">
    <source>
        <dbReference type="ARBA" id="ARBA00022679"/>
    </source>
</evidence>
<gene>
    <name evidence="5" type="ORF">AMORRO_LOCUS7051</name>
</gene>
<evidence type="ECO:0000256" key="4">
    <source>
        <dbReference type="PROSITE-ProRule" id="PRU01016"/>
    </source>
</evidence>
<dbReference type="Proteomes" id="UP000789342">
    <property type="component" value="Unassembled WGS sequence"/>
</dbReference>
<dbReference type="Pfam" id="PF00145">
    <property type="entry name" value="DNA_methylase"/>
    <property type="match status" value="1"/>
</dbReference>
<comment type="caution">
    <text evidence="5">The sequence shown here is derived from an EMBL/GenBank/DDBJ whole genome shotgun (WGS) entry which is preliminary data.</text>
</comment>
<comment type="similarity">
    <text evidence="4">Belongs to the class I-like SAM-binding methyltransferase superfamily. C5-methyltransferase family.</text>
</comment>
<keyword evidence="6" id="KW-1185">Reference proteome</keyword>
<keyword evidence="2 4" id="KW-0808">Transferase</keyword>
<dbReference type="SUPFAM" id="SSF53335">
    <property type="entry name" value="S-adenosyl-L-methionine-dependent methyltransferases"/>
    <property type="match status" value="1"/>
</dbReference>
<evidence type="ECO:0000313" key="6">
    <source>
        <dbReference type="Proteomes" id="UP000789342"/>
    </source>
</evidence>
<dbReference type="OrthoDB" id="414133at2759"/>
<evidence type="ECO:0000256" key="3">
    <source>
        <dbReference type="ARBA" id="ARBA00022691"/>
    </source>
</evidence>
<reference evidence="5" key="1">
    <citation type="submission" date="2021-06" db="EMBL/GenBank/DDBJ databases">
        <authorList>
            <person name="Kallberg Y."/>
            <person name="Tangrot J."/>
            <person name="Rosling A."/>
        </authorList>
    </citation>
    <scope>NUCLEOTIDE SEQUENCE</scope>
    <source>
        <strain evidence="5">CL551</strain>
    </source>
</reference>
<name>A0A9N9G8B2_9GLOM</name>
<keyword evidence="1 4" id="KW-0489">Methyltransferase</keyword>